<organism evidence="1 2">
    <name type="scientific">Cyphellophora europaea (strain CBS 101466)</name>
    <name type="common">Phialophora europaea</name>
    <dbReference type="NCBI Taxonomy" id="1220924"/>
    <lineage>
        <taxon>Eukaryota</taxon>
        <taxon>Fungi</taxon>
        <taxon>Dikarya</taxon>
        <taxon>Ascomycota</taxon>
        <taxon>Pezizomycotina</taxon>
        <taxon>Eurotiomycetes</taxon>
        <taxon>Chaetothyriomycetidae</taxon>
        <taxon>Chaetothyriales</taxon>
        <taxon>Cyphellophoraceae</taxon>
        <taxon>Cyphellophora</taxon>
    </lineage>
</organism>
<dbReference type="VEuPathDB" id="FungiDB:HMPREF1541_02703"/>
<proteinExistence type="predicted"/>
<protein>
    <submittedName>
        <fullName evidence="1">Uncharacterized protein</fullName>
    </submittedName>
</protein>
<name>W2S6J0_CYPE1</name>
<dbReference type="AlphaFoldDB" id="W2S6J0"/>
<dbReference type="HOGENOM" id="CLU_1326327_0_0_1"/>
<evidence type="ECO:0000313" key="2">
    <source>
        <dbReference type="Proteomes" id="UP000030752"/>
    </source>
</evidence>
<keyword evidence="2" id="KW-1185">Reference proteome</keyword>
<gene>
    <name evidence="1" type="ORF">HMPREF1541_02703</name>
</gene>
<dbReference type="InParanoid" id="W2S6J0"/>
<sequence>MADPISLGVAVTGVGIAGATLALQGASSACSAYKVYHLKRKEKKQGPAAVQNTVAATQPAVVPAQNTVVPFGQVPPEVTSYNYGGSSSLNTIPNGMLTNGINGGNFAWGTIRTTESVCVENGRPVSWENKVELIQSAQHPPIQSLTPAGALSETTQFAYPAASQPQQLSLPMYNSGSKISPVQEIGPPPAYETTFVSVPRKRDRFRL</sequence>
<dbReference type="GeneID" id="19970042"/>
<evidence type="ECO:0000313" key="1">
    <source>
        <dbReference type="EMBL" id="ETN43544.1"/>
    </source>
</evidence>
<dbReference type="EMBL" id="KB822718">
    <property type="protein sequence ID" value="ETN43544.1"/>
    <property type="molecule type" value="Genomic_DNA"/>
</dbReference>
<accession>W2S6J0</accession>
<dbReference type="RefSeq" id="XP_008715280.1">
    <property type="nucleotide sequence ID" value="XM_008717058.1"/>
</dbReference>
<reference evidence="1 2" key="1">
    <citation type="submission" date="2013-03" db="EMBL/GenBank/DDBJ databases">
        <title>The Genome Sequence of Phialophora europaea CBS 101466.</title>
        <authorList>
            <consortium name="The Broad Institute Genomics Platform"/>
            <person name="Cuomo C."/>
            <person name="de Hoog S."/>
            <person name="Gorbushina A."/>
            <person name="Walker B."/>
            <person name="Young S.K."/>
            <person name="Zeng Q."/>
            <person name="Gargeya S."/>
            <person name="Fitzgerald M."/>
            <person name="Haas B."/>
            <person name="Abouelleil A."/>
            <person name="Allen A.W."/>
            <person name="Alvarado L."/>
            <person name="Arachchi H.M."/>
            <person name="Berlin A.M."/>
            <person name="Chapman S.B."/>
            <person name="Gainer-Dewar J."/>
            <person name="Goldberg J."/>
            <person name="Griggs A."/>
            <person name="Gujja S."/>
            <person name="Hansen M."/>
            <person name="Howarth C."/>
            <person name="Imamovic A."/>
            <person name="Ireland A."/>
            <person name="Larimer J."/>
            <person name="McCowan C."/>
            <person name="Murphy C."/>
            <person name="Pearson M."/>
            <person name="Poon T.W."/>
            <person name="Priest M."/>
            <person name="Roberts A."/>
            <person name="Saif S."/>
            <person name="Shea T."/>
            <person name="Sisk P."/>
            <person name="Sykes S."/>
            <person name="Wortman J."/>
            <person name="Nusbaum C."/>
            <person name="Birren B."/>
        </authorList>
    </citation>
    <scope>NUCLEOTIDE SEQUENCE [LARGE SCALE GENOMIC DNA]</scope>
    <source>
        <strain evidence="1 2">CBS 101466</strain>
    </source>
</reference>
<dbReference type="Proteomes" id="UP000030752">
    <property type="component" value="Unassembled WGS sequence"/>
</dbReference>